<dbReference type="RefSeq" id="WP_241566503.1">
    <property type="nucleotide sequence ID" value="NZ_ATDN01000007.1"/>
</dbReference>
<dbReference type="EMBL" id="ATDN01000007">
    <property type="protein sequence ID" value="RWA21907.1"/>
    <property type="molecule type" value="Genomic_DNA"/>
</dbReference>
<accession>A0A439DX65</accession>
<evidence type="ECO:0000313" key="2">
    <source>
        <dbReference type="Proteomes" id="UP000287177"/>
    </source>
</evidence>
<organism evidence="1 2">
    <name type="scientific">Mycolicibacterium elephantis DSM 44368</name>
    <dbReference type="NCBI Taxonomy" id="1335622"/>
    <lineage>
        <taxon>Bacteria</taxon>
        <taxon>Bacillati</taxon>
        <taxon>Actinomycetota</taxon>
        <taxon>Actinomycetes</taxon>
        <taxon>Mycobacteriales</taxon>
        <taxon>Mycobacteriaceae</taxon>
        <taxon>Mycolicibacterium</taxon>
    </lineage>
</organism>
<proteinExistence type="predicted"/>
<protein>
    <submittedName>
        <fullName evidence="1">Uncharacterized protein</fullName>
    </submittedName>
</protein>
<dbReference type="Proteomes" id="UP000287177">
    <property type="component" value="Unassembled WGS sequence"/>
</dbReference>
<gene>
    <name evidence="1" type="ORF">MELE44368_14535</name>
</gene>
<evidence type="ECO:0000313" key="1">
    <source>
        <dbReference type="EMBL" id="RWA21907.1"/>
    </source>
</evidence>
<sequence>MVSDQIRDDGSIADLPWAAAFDPAANARVLSSVQARGFRAATEVVNRFVRMAEEGLNGGDAASGGSAVTAGRDVDRVVSAWQKVADQLMRSLTGTAPATGPASTDEARLDLANASSSGQLVLVAEQPGAVATEVWLHNGGAADMGKVRLRCSDLLSHDGTVIPSAVVRFEPDVVPMFARSSRGVTVEVDVGDDVAPGCYRGTLLADGHADVWLPIALTVRFSDA</sequence>
<name>A0A439DX65_9MYCO</name>
<comment type="caution">
    <text evidence="1">The sequence shown here is derived from an EMBL/GenBank/DDBJ whole genome shotgun (WGS) entry which is preliminary data.</text>
</comment>
<dbReference type="AlphaFoldDB" id="A0A439DX65"/>
<reference evidence="1 2" key="1">
    <citation type="submission" date="2013-06" db="EMBL/GenBank/DDBJ databases">
        <title>The draft sequence of the Mycobacterium elephantis genome.</title>
        <authorList>
            <person name="Pettersson F.B."/>
            <person name="Das S."/>
            <person name="Dasgupta S."/>
            <person name="Bhattacharya A."/>
            <person name="Kirsebom L.A."/>
        </authorList>
    </citation>
    <scope>NUCLEOTIDE SEQUENCE [LARGE SCALE GENOMIC DNA]</scope>
    <source>
        <strain evidence="1 2">DSM 44368</strain>
    </source>
</reference>
<keyword evidence="2" id="KW-1185">Reference proteome</keyword>